<dbReference type="eggNOG" id="COG4264">
    <property type="taxonomic scope" value="Bacteria"/>
</dbReference>
<feature type="compositionally biased region" description="Gly residues" evidence="3">
    <location>
        <begin position="208"/>
        <end position="218"/>
    </location>
</feature>
<dbReference type="PANTHER" id="PTHR34384">
    <property type="entry name" value="L-2,3-DIAMINOPROPANOATE--CITRATE LIGASE"/>
    <property type="match status" value="1"/>
</dbReference>
<feature type="domain" description="Aerobactin siderophore biosynthesis IucA/IucC N-terminal" evidence="4">
    <location>
        <begin position="430"/>
        <end position="659"/>
    </location>
</feature>
<feature type="compositionally biased region" description="Gly residues" evidence="3">
    <location>
        <begin position="271"/>
        <end position="282"/>
    </location>
</feature>
<dbReference type="STRING" id="1003195.SCATT_45610"/>
<dbReference type="AlphaFoldDB" id="G8X0L7"/>
<dbReference type="GO" id="GO:0019290">
    <property type="term" value="P:siderophore biosynthetic process"/>
    <property type="evidence" value="ECO:0007669"/>
    <property type="project" value="InterPro"/>
</dbReference>
<evidence type="ECO:0000256" key="1">
    <source>
        <dbReference type="ARBA" id="ARBA00004924"/>
    </source>
</evidence>
<evidence type="ECO:0000313" key="6">
    <source>
        <dbReference type="EMBL" id="AEW96932.1"/>
    </source>
</evidence>
<feature type="domain" description="Aerobactin siderophore biosynthesis IucA/IucC-like C-terminal" evidence="5">
    <location>
        <begin position="695"/>
        <end position="853"/>
    </location>
</feature>
<comment type="pathway">
    <text evidence="1">Siderophore biosynthesis.</text>
</comment>
<dbReference type="Proteomes" id="UP000007842">
    <property type="component" value="Chromosome"/>
</dbReference>
<reference evidence="7" key="1">
    <citation type="submission" date="2011-12" db="EMBL/GenBank/DDBJ databases">
        <title>Complete genome sequence of Streptomyces cattleya strain DSM 46488.</title>
        <authorList>
            <person name="Ou H.-Y."/>
            <person name="Li P."/>
            <person name="Zhao C."/>
            <person name="O'Hagan D."/>
            <person name="Deng Z."/>
        </authorList>
    </citation>
    <scope>NUCLEOTIDE SEQUENCE [LARGE SCALE GENOMIC DNA]</scope>
    <source>
        <strain evidence="7">ATCC 35852 / DSM 46488 / JCM 4925 / NBRC 14057 / NRRL 8057</strain>
    </source>
</reference>
<dbReference type="Pfam" id="PF04183">
    <property type="entry name" value="IucA_IucC"/>
    <property type="match status" value="1"/>
</dbReference>
<feature type="compositionally biased region" description="Low complexity" evidence="3">
    <location>
        <begin position="130"/>
        <end position="143"/>
    </location>
</feature>
<evidence type="ECO:0000259" key="4">
    <source>
        <dbReference type="Pfam" id="PF04183"/>
    </source>
</evidence>
<dbReference type="GO" id="GO:0016881">
    <property type="term" value="F:acid-amino acid ligase activity"/>
    <property type="evidence" value="ECO:0007669"/>
    <property type="project" value="UniProtKB-ARBA"/>
</dbReference>
<dbReference type="Gene3D" id="6.10.250.3370">
    <property type="match status" value="1"/>
</dbReference>
<proteinExistence type="inferred from homology"/>
<dbReference type="InterPro" id="IPR037455">
    <property type="entry name" value="LucA/IucC-like"/>
</dbReference>
<feature type="compositionally biased region" description="Low complexity" evidence="3">
    <location>
        <begin position="169"/>
        <end position="186"/>
    </location>
</feature>
<sequence length="875" mass="89207">MTDAERDGAPGGADDAAPQGDGSAVPRGEGDATAPEGRSGGATASQGEPGGVAVPRSGADTSLGGDEDTVPPGPSGGAAGTGGIPLPRTGANAAQDVGADTVPQTYSGEGADPGTGGNASHEGDGGDDTAPSARSGGAADAGRIPLPRTGANTAHDVGAGTARPGPSGGTVDAADTGGAEGAALDAVPRTGADTPLGGDQDTVPPGPSGGAADTGGAEGAALDAVPRPGADTPLGGDEDTVPPGPSGGAALPGTGTGVAHDAGRGTARPGPSGGAVDTGGGHHTVSAAISRNPQPALHPLDHSDPYRAADAVGVDNLLRCWVRETGAVPGADGVLRIRLGTGGAVLRTRVTYWSEAGHHRFGPVAVEPADPDAPALDSVTLACLLAREAGTGSAETADLAARVADSVRHTARFLGERRTHPGPPPGTTPFLDGEQALLTGHPLHPAPKSRQGLRDGEVARFSPESRGSFPLHWLAVHRSVAAGDSGWTERGRPVPADLLTARLAGPGLALPPDTVALPLHPWQAADLADRPAVRRLLDAGLLHDLGPHGEPWHPTSSVRTVYRADAPAMLKLSLGLRITNSRRENLRKELWRGAEVHRLLRGGLARQWHAVHPRFDIVRDPAWLAVDDPDGHPVPGLDVVLRHNAVGPGADIVCVAGLTAPRPTGPGRPACSRLAGLLGRLTARTGRPAAAVAVEWFLRYLEAVVRPVLWLDGEAGVALEAHQQNTLVELDGDGWPVGGRYRDNQGYYFRESHRAGLTARLPEIGRRSETFVADPVADERFGYYLGVNNVLGLIGALGAERLADERLLLAACRRFLADAAATGRSALPDHLLSSPTLRCKANLLTRLHGLDELVGPVDTQSVYVTVPNPLATPVA</sequence>
<dbReference type="HOGENOM" id="CLU_328427_0_0_11"/>
<organism evidence="6 7">
    <name type="scientific">Streptantibioticus cattleyicolor (strain ATCC 35852 / DSM 46488 / JCM 4925 / NBRC 14057 / NRRL 8057)</name>
    <name type="common">Streptomyces cattleya</name>
    <dbReference type="NCBI Taxonomy" id="1003195"/>
    <lineage>
        <taxon>Bacteria</taxon>
        <taxon>Bacillati</taxon>
        <taxon>Actinomycetota</taxon>
        <taxon>Actinomycetes</taxon>
        <taxon>Kitasatosporales</taxon>
        <taxon>Streptomycetaceae</taxon>
        <taxon>Streptantibioticus</taxon>
    </lineage>
</organism>
<feature type="region of interest" description="Disordered" evidence="3">
    <location>
        <begin position="1"/>
        <end position="287"/>
    </location>
</feature>
<dbReference type="KEGG" id="scy:SCATT_45610"/>
<dbReference type="PATRIC" id="fig|1003195.29.peg.4553"/>
<gene>
    <name evidence="6" type="ordered locus">SCATT_45610</name>
</gene>
<dbReference type="EMBL" id="CP003219">
    <property type="protein sequence ID" value="AEW96932.1"/>
    <property type="molecule type" value="Genomic_DNA"/>
</dbReference>
<dbReference type="Pfam" id="PF06276">
    <property type="entry name" value="FhuF"/>
    <property type="match status" value="1"/>
</dbReference>
<evidence type="ECO:0000256" key="2">
    <source>
        <dbReference type="ARBA" id="ARBA00007832"/>
    </source>
</evidence>
<dbReference type="InterPro" id="IPR007310">
    <property type="entry name" value="Aerobactin_biosyn_IucA/IucC_N"/>
</dbReference>
<evidence type="ECO:0000313" key="7">
    <source>
        <dbReference type="Proteomes" id="UP000007842"/>
    </source>
</evidence>
<protein>
    <submittedName>
        <fullName evidence="6">Rhizobactin siderophore biosynthesis protein rhbC</fullName>
    </submittedName>
</protein>
<dbReference type="PANTHER" id="PTHR34384:SF5">
    <property type="entry name" value="L-2,3-DIAMINOPROPANOATE--CITRATE LIGASE"/>
    <property type="match status" value="1"/>
</dbReference>
<dbReference type="InterPro" id="IPR022770">
    <property type="entry name" value="IucA/IucC-like_C"/>
</dbReference>
<name>G8X0L7_STREN</name>
<feature type="compositionally biased region" description="Low complexity" evidence="3">
    <location>
        <begin position="12"/>
        <end position="22"/>
    </location>
</feature>
<keyword evidence="7" id="KW-1185">Reference proteome</keyword>
<evidence type="ECO:0000256" key="3">
    <source>
        <dbReference type="SAM" id="MobiDB-lite"/>
    </source>
</evidence>
<comment type="similarity">
    <text evidence="2">Belongs to the IucA/IucC family.</text>
</comment>
<evidence type="ECO:0000259" key="5">
    <source>
        <dbReference type="Pfam" id="PF06276"/>
    </source>
</evidence>
<dbReference type="Gene3D" id="1.10.510.40">
    <property type="match status" value="1"/>
</dbReference>
<accession>G8X0L7</accession>